<dbReference type="AlphaFoldDB" id="A0A3P9BXJ0"/>
<dbReference type="InterPro" id="IPR036282">
    <property type="entry name" value="Glutathione-S-Trfase_C_sf"/>
</dbReference>
<dbReference type="InterPro" id="IPR010987">
    <property type="entry name" value="Glutathione-S-Trfase_C-like"/>
</dbReference>
<dbReference type="GO" id="GO:0004364">
    <property type="term" value="F:glutathione transferase activity"/>
    <property type="evidence" value="ECO:0007669"/>
    <property type="project" value="TreeGrafter"/>
</dbReference>
<dbReference type="PANTHER" id="PTHR42673:SF4">
    <property type="entry name" value="MALEYLACETOACETATE ISOMERASE"/>
    <property type="match status" value="1"/>
</dbReference>
<sequence length="230" mass="26337">MAKAMTLLWATGSCPCWRVMIALEEKNLQGYNQKLLSFDKMEHKSKEVLDINPRGQIPTFKHGDNVINESYAACFYLESQFKSQGTKLIPDGPAEQALMYQRMFEGLTFYEKLTTVAYYEWYVPEGERHESALKRNKEALVTELKLWESYLQKLGSGSYLAGPSFTLADVVVFPTVGALFGFGLSPERYPKLGEYYSLLKERPSVKASWPPHWLENPKDEDKLKDALKDI</sequence>
<organism evidence="3 4">
    <name type="scientific">Maylandia zebra</name>
    <name type="common">zebra mbuna</name>
    <dbReference type="NCBI Taxonomy" id="106582"/>
    <lineage>
        <taxon>Eukaryota</taxon>
        <taxon>Metazoa</taxon>
        <taxon>Chordata</taxon>
        <taxon>Craniata</taxon>
        <taxon>Vertebrata</taxon>
        <taxon>Euteleostomi</taxon>
        <taxon>Actinopterygii</taxon>
        <taxon>Neopterygii</taxon>
        <taxon>Teleostei</taxon>
        <taxon>Neoteleostei</taxon>
        <taxon>Acanthomorphata</taxon>
        <taxon>Ovalentaria</taxon>
        <taxon>Cichlomorphae</taxon>
        <taxon>Cichliformes</taxon>
        <taxon>Cichlidae</taxon>
        <taxon>African cichlids</taxon>
        <taxon>Pseudocrenilabrinae</taxon>
        <taxon>Haplochromini</taxon>
        <taxon>Maylandia</taxon>
        <taxon>Maylandia zebra complex</taxon>
    </lineage>
</organism>
<evidence type="ECO:0000313" key="4">
    <source>
        <dbReference type="Proteomes" id="UP000265160"/>
    </source>
</evidence>
<reference evidence="3" key="3">
    <citation type="submission" date="2025-09" db="UniProtKB">
        <authorList>
            <consortium name="Ensembl"/>
        </authorList>
    </citation>
    <scope>IDENTIFICATION</scope>
</reference>
<dbReference type="PROSITE" id="PS50404">
    <property type="entry name" value="GST_NTER"/>
    <property type="match status" value="1"/>
</dbReference>
<dbReference type="RefSeq" id="XP_014263449.1">
    <property type="nucleotide sequence ID" value="XM_014407963.3"/>
</dbReference>
<dbReference type="OrthoDB" id="2309723at2759"/>
<dbReference type="GeneTree" id="ENSGT00510000049601"/>
<evidence type="ECO:0000313" key="3">
    <source>
        <dbReference type="Ensembl" id="ENSMZEP00005014700.1"/>
    </source>
</evidence>
<dbReference type="SFLD" id="SFLDS00019">
    <property type="entry name" value="Glutathione_Transferase_(cytos"/>
    <property type="match status" value="1"/>
</dbReference>
<dbReference type="InterPro" id="IPR036249">
    <property type="entry name" value="Thioredoxin-like_sf"/>
</dbReference>
<accession>A0A3P9BXJ0</accession>
<dbReference type="GO" id="GO:0005739">
    <property type="term" value="C:mitochondrion"/>
    <property type="evidence" value="ECO:0007669"/>
    <property type="project" value="TreeGrafter"/>
</dbReference>
<dbReference type="SFLD" id="SFLDG00358">
    <property type="entry name" value="Main_(cytGST)"/>
    <property type="match status" value="1"/>
</dbReference>
<dbReference type="InterPro" id="IPR040079">
    <property type="entry name" value="Glutathione_S-Trfase"/>
</dbReference>
<proteinExistence type="predicted"/>
<name>A0A3P9BXJ0_9CICH</name>
<dbReference type="SUPFAM" id="SSF52833">
    <property type="entry name" value="Thioredoxin-like"/>
    <property type="match status" value="1"/>
</dbReference>
<dbReference type="Pfam" id="PF13409">
    <property type="entry name" value="GST_N_2"/>
    <property type="match status" value="1"/>
</dbReference>
<feature type="domain" description="GST N-terminal" evidence="1">
    <location>
        <begin position="3"/>
        <end position="85"/>
    </location>
</feature>
<dbReference type="Gene3D" id="1.20.1050.10">
    <property type="match status" value="1"/>
</dbReference>
<evidence type="ECO:0000259" key="2">
    <source>
        <dbReference type="PROSITE" id="PS50405"/>
    </source>
</evidence>
<reference evidence="3 4" key="1">
    <citation type="journal article" date="2014" name="Nature">
        <title>The genomic substrate for adaptive radiation in African cichlid fish.</title>
        <authorList>
            <person name="Brawand D."/>
            <person name="Wagner C.E."/>
            <person name="Li Y.I."/>
            <person name="Malinsky M."/>
            <person name="Keller I."/>
            <person name="Fan S."/>
            <person name="Simakov O."/>
            <person name="Ng A.Y."/>
            <person name="Lim Z.W."/>
            <person name="Bezault E."/>
            <person name="Turner-Maier J."/>
            <person name="Johnson J."/>
            <person name="Alcazar R."/>
            <person name="Noh H.J."/>
            <person name="Russell P."/>
            <person name="Aken B."/>
            <person name="Alfoldi J."/>
            <person name="Amemiya C."/>
            <person name="Azzouzi N."/>
            <person name="Baroiller J.F."/>
            <person name="Barloy-Hubler F."/>
            <person name="Berlin A."/>
            <person name="Bloomquist R."/>
            <person name="Carleton K.L."/>
            <person name="Conte M.A."/>
            <person name="D'Cotta H."/>
            <person name="Eshel O."/>
            <person name="Gaffney L."/>
            <person name="Galibert F."/>
            <person name="Gante H.F."/>
            <person name="Gnerre S."/>
            <person name="Greuter L."/>
            <person name="Guyon R."/>
            <person name="Haddad N.S."/>
            <person name="Haerty W."/>
            <person name="Harris R.M."/>
            <person name="Hofmann H.A."/>
            <person name="Hourlier T."/>
            <person name="Hulata G."/>
            <person name="Jaffe D.B."/>
            <person name="Lara M."/>
            <person name="Lee A.P."/>
            <person name="MacCallum I."/>
            <person name="Mwaiko S."/>
            <person name="Nikaido M."/>
            <person name="Nishihara H."/>
            <person name="Ozouf-Costaz C."/>
            <person name="Penman D.J."/>
            <person name="Przybylski D."/>
            <person name="Rakotomanga M."/>
            <person name="Renn S.C.P."/>
            <person name="Ribeiro F.J."/>
            <person name="Ron M."/>
            <person name="Salzburger W."/>
            <person name="Sanchez-Pulido L."/>
            <person name="Santos M.E."/>
            <person name="Searle S."/>
            <person name="Sharpe T."/>
            <person name="Swofford R."/>
            <person name="Tan F.J."/>
            <person name="Williams L."/>
            <person name="Young S."/>
            <person name="Yin S."/>
            <person name="Okada N."/>
            <person name="Kocher T.D."/>
            <person name="Miska E.A."/>
            <person name="Lander E.S."/>
            <person name="Venkatesh B."/>
            <person name="Fernald R.D."/>
            <person name="Meyer A."/>
            <person name="Ponting C.P."/>
            <person name="Streelman J.T."/>
            <person name="Lindblad-Toh K."/>
            <person name="Seehausen O."/>
            <person name="Di Palma F."/>
        </authorList>
    </citation>
    <scope>NUCLEOTIDE SEQUENCE</scope>
</reference>
<dbReference type="KEGG" id="mze:101470694"/>
<dbReference type="Ensembl" id="ENSMZET00005015185.1">
    <property type="protein sequence ID" value="ENSMZEP00005014700.1"/>
    <property type="gene ID" value="ENSMZEG00005011057.1"/>
</dbReference>
<evidence type="ECO:0000259" key="1">
    <source>
        <dbReference type="PROSITE" id="PS50404"/>
    </source>
</evidence>
<dbReference type="CDD" id="cd00570">
    <property type="entry name" value="GST_N_family"/>
    <property type="match status" value="1"/>
</dbReference>
<dbReference type="RefSeq" id="XP_014263448.1">
    <property type="nucleotide sequence ID" value="XM_014407962.3"/>
</dbReference>
<dbReference type="Pfam" id="PF14497">
    <property type="entry name" value="GST_C_3"/>
    <property type="match status" value="1"/>
</dbReference>
<reference evidence="3" key="2">
    <citation type="submission" date="2025-08" db="UniProtKB">
        <authorList>
            <consortium name="Ensembl"/>
        </authorList>
    </citation>
    <scope>IDENTIFICATION</scope>
</reference>
<dbReference type="GO" id="GO:0006559">
    <property type="term" value="P:L-phenylalanine catabolic process"/>
    <property type="evidence" value="ECO:0007669"/>
    <property type="project" value="TreeGrafter"/>
</dbReference>
<protein>
    <submittedName>
        <fullName evidence="3">Glutathione S-transferase rho</fullName>
    </submittedName>
</protein>
<dbReference type="FunFam" id="3.40.30.10:FF:000221">
    <property type="entry name" value="Glutathione S-transferase rho"/>
    <property type="match status" value="1"/>
</dbReference>
<dbReference type="Gene3D" id="3.40.30.10">
    <property type="entry name" value="Glutaredoxin"/>
    <property type="match status" value="1"/>
</dbReference>
<keyword evidence="4" id="KW-1185">Reference proteome</keyword>
<dbReference type="SUPFAM" id="SSF47616">
    <property type="entry name" value="GST C-terminal domain-like"/>
    <property type="match status" value="1"/>
</dbReference>
<dbReference type="FunFam" id="1.20.1050.10:FF:000046">
    <property type="entry name" value="Glutathione S-transferase rho"/>
    <property type="match status" value="1"/>
</dbReference>
<dbReference type="GO" id="GO:0016034">
    <property type="term" value="F:maleylacetoacetate isomerase activity"/>
    <property type="evidence" value="ECO:0007669"/>
    <property type="project" value="TreeGrafter"/>
</dbReference>
<dbReference type="InterPro" id="IPR004045">
    <property type="entry name" value="Glutathione_S-Trfase_N"/>
</dbReference>
<dbReference type="PANTHER" id="PTHR42673">
    <property type="entry name" value="MALEYLACETOACETATE ISOMERASE"/>
    <property type="match status" value="1"/>
</dbReference>
<dbReference type="InterPro" id="IPR004046">
    <property type="entry name" value="GST_C"/>
</dbReference>
<dbReference type="PROSITE" id="PS50405">
    <property type="entry name" value="GST_CTER"/>
    <property type="match status" value="1"/>
</dbReference>
<dbReference type="Proteomes" id="UP000265160">
    <property type="component" value="LG22"/>
</dbReference>
<dbReference type="STRING" id="106582.ENSMZEP00005014700"/>
<dbReference type="GeneID" id="101470694"/>
<feature type="domain" description="GST C-terminal" evidence="2">
    <location>
        <begin position="92"/>
        <end position="225"/>
    </location>
</feature>
<dbReference type="GO" id="GO:0006749">
    <property type="term" value="P:glutathione metabolic process"/>
    <property type="evidence" value="ECO:0007669"/>
    <property type="project" value="TreeGrafter"/>
</dbReference>